<dbReference type="InterPro" id="IPR050769">
    <property type="entry name" value="NAT_camello-type"/>
</dbReference>
<protein>
    <submittedName>
        <fullName evidence="3">GNAT family N-acetyltransferase</fullName>
    </submittedName>
</protein>
<dbReference type="EMBL" id="JAUHJS010000003">
    <property type="protein sequence ID" value="MDN4165093.1"/>
    <property type="molecule type" value="Genomic_DNA"/>
</dbReference>
<dbReference type="CDD" id="cd04301">
    <property type="entry name" value="NAT_SF"/>
    <property type="match status" value="1"/>
</dbReference>
<dbReference type="Pfam" id="PF00583">
    <property type="entry name" value="Acetyltransf_1"/>
    <property type="match status" value="1"/>
</dbReference>
<feature type="domain" description="N-acetyltransferase" evidence="2">
    <location>
        <begin position="1"/>
        <end position="76"/>
    </location>
</feature>
<evidence type="ECO:0000259" key="2">
    <source>
        <dbReference type="PROSITE" id="PS51186"/>
    </source>
</evidence>
<dbReference type="InterPro" id="IPR016181">
    <property type="entry name" value="Acyl_CoA_acyltransferase"/>
</dbReference>
<sequence length="76" mass="8385">MLAVAPEYRGKGLGKLLTQACIDKAKAQHSTQVIIHTTDAMKTAWGMYESLGFVRSKDLDFLQGALPVYGFRLRLG</sequence>
<name>A0ABT8F468_9BACT</name>
<dbReference type="PROSITE" id="PS51186">
    <property type="entry name" value="GNAT"/>
    <property type="match status" value="1"/>
</dbReference>
<accession>A0ABT8F468</accession>
<dbReference type="Proteomes" id="UP001168552">
    <property type="component" value="Unassembled WGS sequence"/>
</dbReference>
<dbReference type="Gene3D" id="3.40.630.30">
    <property type="match status" value="1"/>
</dbReference>
<keyword evidence="4" id="KW-1185">Reference proteome</keyword>
<dbReference type="PANTHER" id="PTHR13947">
    <property type="entry name" value="GNAT FAMILY N-ACETYLTRANSFERASE"/>
    <property type="match status" value="1"/>
</dbReference>
<organism evidence="3 4">
    <name type="scientific">Shiella aurantiaca</name>
    <dbReference type="NCBI Taxonomy" id="3058365"/>
    <lineage>
        <taxon>Bacteria</taxon>
        <taxon>Pseudomonadati</taxon>
        <taxon>Bacteroidota</taxon>
        <taxon>Cytophagia</taxon>
        <taxon>Cytophagales</taxon>
        <taxon>Shiellaceae</taxon>
        <taxon>Shiella</taxon>
    </lineage>
</organism>
<keyword evidence="1" id="KW-0808">Transferase</keyword>
<comment type="caution">
    <text evidence="3">The sequence shown here is derived from an EMBL/GenBank/DDBJ whole genome shotgun (WGS) entry which is preliminary data.</text>
</comment>
<proteinExistence type="predicted"/>
<evidence type="ECO:0000313" key="4">
    <source>
        <dbReference type="Proteomes" id="UP001168552"/>
    </source>
</evidence>
<gene>
    <name evidence="3" type="ORF">QWY31_06250</name>
</gene>
<evidence type="ECO:0000256" key="1">
    <source>
        <dbReference type="ARBA" id="ARBA00022679"/>
    </source>
</evidence>
<dbReference type="SUPFAM" id="SSF55729">
    <property type="entry name" value="Acyl-CoA N-acyltransferases (Nat)"/>
    <property type="match status" value="1"/>
</dbReference>
<dbReference type="RefSeq" id="WP_320003623.1">
    <property type="nucleotide sequence ID" value="NZ_JAUHJS010000003.1"/>
</dbReference>
<reference evidence="3" key="1">
    <citation type="submission" date="2023-06" db="EMBL/GenBank/DDBJ databases">
        <title>Cytophagales bacterium Strain LB-30, isolated from soil.</title>
        <authorList>
            <person name="Liu B."/>
        </authorList>
    </citation>
    <scope>NUCLEOTIDE SEQUENCE</scope>
    <source>
        <strain evidence="3">LB-30</strain>
    </source>
</reference>
<dbReference type="PANTHER" id="PTHR13947:SF37">
    <property type="entry name" value="LD18367P"/>
    <property type="match status" value="1"/>
</dbReference>
<dbReference type="InterPro" id="IPR000182">
    <property type="entry name" value="GNAT_dom"/>
</dbReference>
<evidence type="ECO:0000313" key="3">
    <source>
        <dbReference type="EMBL" id="MDN4165093.1"/>
    </source>
</evidence>